<keyword evidence="3" id="KW-0411">Iron-sulfur</keyword>
<dbReference type="InterPro" id="IPR036249">
    <property type="entry name" value="Thioredoxin-like_sf"/>
</dbReference>
<dbReference type="InterPro" id="IPR002109">
    <property type="entry name" value="Glutaredoxin"/>
</dbReference>
<dbReference type="EMBL" id="KV919186">
    <property type="protein sequence ID" value="OSX70960.1"/>
    <property type="molecule type" value="Genomic_DNA"/>
</dbReference>
<dbReference type="FunFam" id="3.40.30.10:FF:000012">
    <property type="entry name" value="Monothiol glutaredoxin"/>
    <property type="match status" value="1"/>
</dbReference>
<evidence type="ECO:0000259" key="5">
    <source>
        <dbReference type="PROSITE" id="PS51352"/>
    </source>
</evidence>
<protein>
    <recommendedName>
        <fullName evidence="5">Thioredoxin domain-containing protein</fullName>
    </recommendedName>
</protein>
<keyword evidence="1" id="KW-0479">Metal-binding</keyword>
<evidence type="ECO:0000256" key="4">
    <source>
        <dbReference type="SAM" id="MobiDB-lite"/>
    </source>
</evidence>
<dbReference type="PROSITE" id="PS51354">
    <property type="entry name" value="GLUTAREDOXIN_2"/>
    <property type="match status" value="2"/>
</dbReference>
<evidence type="ECO:0000256" key="2">
    <source>
        <dbReference type="ARBA" id="ARBA00023004"/>
    </source>
</evidence>
<dbReference type="AlphaFoldDB" id="A0A1X6NR03"/>
<dbReference type="InterPro" id="IPR004480">
    <property type="entry name" value="Monothiol_GRX-rel"/>
</dbReference>
<keyword evidence="2" id="KW-0408">Iron</keyword>
<keyword evidence="7" id="KW-1185">Reference proteome</keyword>
<organism evidence="6 7">
    <name type="scientific">Porphyra umbilicalis</name>
    <name type="common">Purple laver</name>
    <name type="synonym">Red alga</name>
    <dbReference type="NCBI Taxonomy" id="2786"/>
    <lineage>
        <taxon>Eukaryota</taxon>
        <taxon>Rhodophyta</taxon>
        <taxon>Bangiophyceae</taxon>
        <taxon>Bangiales</taxon>
        <taxon>Bangiaceae</taxon>
        <taxon>Porphyra</taxon>
    </lineage>
</organism>
<evidence type="ECO:0000256" key="3">
    <source>
        <dbReference type="ARBA" id="ARBA00023014"/>
    </source>
</evidence>
<dbReference type="SUPFAM" id="SSF52833">
    <property type="entry name" value="Thioredoxin-like"/>
    <property type="match status" value="3"/>
</dbReference>
<evidence type="ECO:0000313" key="6">
    <source>
        <dbReference type="EMBL" id="OSX70960.1"/>
    </source>
</evidence>
<dbReference type="PANTHER" id="PTHR10293:SF73">
    <property type="entry name" value="GLUTAREDOXIN-3"/>
    <property type="match status" value="1"/>
</dbReference>
<dbReference type="OrthoDB" id="5349at2759"/>
<feature type="domain" description="Thioredoxin" evidence="5">
    <location>
        <begin position="1"/>
        <end position="139"/>
    </location>
</feature>
<sequence length="442" mass="43081">MAAGAPAAAAAAHNTTSDPVDLHDGADLPAAVGTPPGGIPAGTPPPPAVLHFHAAGSAPCAQVDDVLVALAATHQSAAPLRIVRIAAADHPELTSRFGVDAVPTVVAAVGGGDGGVTVRATVAGADVPALVAAVSALVSYVTSPEAVGATLPAAATAAATAPAAAAATPDLAALVRRAPVLLFMKGTPETPRCGFSRQAVALLRDAGVTFDTFDILGEPAVRAGLKTFSDWPTYPQLYAGGSFVGGLDVAKELAEAGELVGELKELVAAGGVTAAAGADAAAPPAANGSAATTGAAATPNGAVAADGAAPAAAAEVAPAAAASPAAPPSAPDAAAQEADALRARLTALVRRAPVMLFMKGTPEAPRCGFSRQAVALLRGEAIPFDTFDILGEPAVRAGLKTFSDWPTYPQLYVAGEFTGGLDVLKETAEAAGKGGLAAELGV</sequence>
<dbReference type="Proteomes" id="UP000218209">
    <property type="component" value="Unassembled WGS sequence"/>
</dbReference>
<gene>
    <name evidence="6" type="ORF">BU14_0625s0010</name>
</gene>
<dbReference type="Gene3D" id="3.40.30.10">
    <property type="entry name" value="Glutaredoxin"/>
    <property type="match status" value="3"/>
</dbReference>
<feature type="compositionally biased region" description="Low complexity" evidence="4">
    <location>
        <begin position="1"/>
        <end position="12"/>
    </location>
</feature>
<evidence type="ECO:0000256" key="1">
    <source>
        <dbReference type="ARBA" id="ARBA00022723"/>
    </source>
</evidence>
<name>A0A1X6NR03_PORUM</name>
<dbReference type="CDD" id="cd03028">
    <property type="entry name" value="GRX_PICOT_like"/>
    <property type="match status" value="2"/>
</dbReference>
<proteinExistence type="predicted"/>
<evidence type="ECO:0000313" key="7">
    <source>
        <dbReference type="Proteomes" id="UP000218209"/>
    </source>
</evidence>
<dbReference type="GO" id="GO:0046872">
    <property type="term" value="F:metal ion binding"/>
    <property type="evidence" value="ECO:0007669"/>
    <property type="project" value="UniProtKB-KW"/>
</dbReference>
<dbReference type="PANTHER" id="PTHR10293">
    <property type="entry name" value="GLUTAREDOXIN FAMILY MEMBER"/>
    <property type="match status" value="1"/>
</dbReference>
<feature type="region of interest" description="Disordered" evidence="4">
    <location>
        <begin position="1"/>
        <end position="46"/>
    </location>
</feature>
<dbReference type="GO" id="GO:0005634">
    <property type="term" value="C:nucleus"/>
    <property type="evidence" value="ECO:0007669"/>
    <property type="project" value="TreeGrafter"/>
</dbReference>
<accession>A0A1X6NR03</accession>
<reference evidence="6 7" key="1">
    <citation type="submission" date="2017-03" db="EMBL/GenBank/DDBJ databases">
        <title>WGS assembly of Porphyra umbilicalis.</title>
        <authorList>
            <person name="Brawley S.H."/>
            <person name="Blouin N.A."/>
            <person name="Ficko-Blean E."/>
            <person name="Wheeler G.L."/>
            <person name="Lohr M."/>
            <person name="Goodson H.V."/>
            <person name="Jenkins J.W."/>
            <person name="Blaby-Haas C.E."/>
            <person name="Helliwell K.E."/>
            <person name="Chan C."/>
            <person name="Marriage T."/>
            <person name="Bhattacharya D."/>
            <person name="Klein A.S."/>
            <person name="Badis Y."/>
            <person name="Brodie J."/>
            <person name="Cao Y."/>
            <person name="Collen J."/>
            <person name="Dittami S.M."/>
            <person name="Gachon C.M."/>
            <person name="Green B.R."/>
            <person name="Karpowicz S."/>
            <person name="Kim J.W."/>
            <person name="Kudahl U."/>
            <person name="Lin S."/>
            <person name="Michel G."/>
            <person name="Mittag M."/>
            <person name="Olson B.J."/>
            <person name="Pangilinan J."/>
            <person name="Peng Y."/>
            <person name="Qiu H."/>
            <person name="Shu S."/>
            <person name="Singer J.T."/>
            <person name="Smith A.G."/>
            <person name="Sprecher B.N."/>
            <person name="Wagner V."/>
            <person name="Wang W."/>
            <person name="Wang Z.-Y."/>
            <person name="Yan J."/>
            <person name="Yarish C."/>
            <person name="Zoeuner-Riek S."/>
            <person name="Zhuang Y."/>
            <person name="Zou Y."/>
            <person name="Lindquist E.A."/>
            <person name="Grimwood J."/>
            <person name="Barry K."/>
            <person name="Rokhsar D.S."/>
            <person name="Schmutz J."/>
            <person name="Stiller J.W."/>
            <person name="Grossman A.R."/>
            <person name="Prochnik S.E."/>
        </authorList>
    </citation>
    <scope>NUCLEOTIDE SEQUENCE [LARGE SCALE GENOMIC DNA]</scope>
    <source>
        <strain evidence="6">4086291</strain>
    </source>
</reference>
<dbReference type="PROSITE" id="PS51352">
    <property type="entry name" value="THIOREDOXIN_2"/>
    <property type="match status" value="1"/>
</dbReference>
<dbReference type="GO" id="GO:0005829">
    <property type="term" value="C:cytosol"/>
    <property type="evidence" value="ECO:0007669"/>
    <property type="project" value="TreeGrafter"/>
</dbReference>
<dbReference type="Pfam" id="PF00462">
    <property type="entry name" value="Glutaredoxin"/>
    <property type="match status" value="2"/>
</dbReference>
<dbReference type="InterPro" id="IPR013766">
    <property type="entry name" value="Thioredoxin_domain"/>
</dbReference>
<dbReference type="GO" id="GO:0051536">
    <property type="term" value="F:iron-sulfur cluster binding"/>
    <property type="evidence" value="ECO:0007669"/>
    <property type="project" value="UniProtKB-KW"/>
</dbReference>
<dbReference type="GO" id="GO:0006879">
    <property type="term" value="P:intracellular iron ion homeostasis"/>
    <property type="evidence" value="ECO:0007669"/>
    <property type="project" value="TreeGrafter"/>
</dbReference>
<dbReference type="InterPro" id="IPR033658">
    <property type="entry name" value="GRX_PICOT-like"/>
</dbReference>